<reference evidence="1 2" key="1">
    <citation type="journal article" date="2020" name="BMC Genomics">
        <title>Correction to: Identification and distribution of gene clusters required for synthesis of sphingolipid metabolism inhibitors in diverse species of the filamentous fungus Fusarium.</title>
        <authorList>
            <person name="Kim H.S."/>
            <person name="Lohmar J.M."/>
            <person name="Busman M."/>
            <person name="Brown D.W."/>
            <person name="Naumann T.A."/>
            <person name="Divon H.H."/>
            <person name="Lysoe E."/>
            <person name="Uhlig S."/>
            <person name="Proctor R.H."/>
        </authorList>
    </citation>
    <scope>NUCLEOTIDE SEQUENCE [LARGE SCALE GENOMIC DNA]</scope>
    <source>
        <strain evidence="1 2">NRRL 25214</strain>
    </source>
</reference>
<dbReference type="AlphaFoldDB" id="A0A8H5E8J0"/>
<evidence type="ECO:0000313" key="2">
    <source>
        <dbReference type="Proteomes" id="UP000573603"/>
    </source>
</evidence>
<dbReference type="EMBL" id="JABEVY010000077">
    <property type="protein sequence ID" value="KAF5251060.1"/>
    <property type="molecule type" value="Genomic_DNA"/>
</dbReference>
<keyword evidence="2" id="KW-1185">Reference proteome</keyword>
<evidence type="ECO:0008006" key="3">
    <source>
        <dbReference type="Google" id="ProtNLM"/>
    </source>
</evidence>
<comment type="caution">
    <text evidence="1">The sequence shown here is derived from an EMBL/GenBank/DDBJ whole genome shotgun (WGS) entry which is preliminary data.</text>
</comment>
<dbReference type="Proteomes" id="UP000573603">
    <property type="component" value="Unassembled WGS sequence"/>
</dbReference>
<evidence type="ECO:0000313" key="1">
    <source>
        <dbReference type="EMBL" id="KAF5251060.1"/>
    </source>
</evidence>
<sequence length="91" mass="9993">MPSAIDSIPIASIETINYSALERRDAKEIEKLMAASCTAGFFYLDFDHSGAAGLPKKKKDVIKAMKEYFSQPDDIKQLDSKGVPTRGLLPT</sequence>
<gene>
    <name evidence="1" type="ORF">FANTH_3821</name>
</gene>
<dbReference type="Gene3D" id="2.60.120.330">
    <property type="entry name" value="B-lactam Antibiotic, Isopenicillin N Synthase, Chain"/>
    <property type="match status" value="1"/>
</dbReference>
<dbReference type="SUPFAM" id="SSF51197">
    <property type="entry name" value="Clavaminate synthase-like"/>
    <property type="match status" value="1"/>
</dbReference>
<name>A0A8H5E8J0_9HYPO</name>
<accession>A0A8H5E8J0</accession>
<proteinExistence type="predicted"/>
<dbReference type="InterPro" id="IPR027443">
    <property type="entry name" value="IPNS-like_sf"/>
</dbReference>
<organism evidence="1 2">
    <name type="scientific">Fusarium anthophilum</name>
    <dbReference type="NCBI Taxonomy" id="48485"/>
    <lineage>
        <taxon>Eukaryota</taxon>
        <taxon>Fungi</taxon>
        <taxon>Dikarya</taxon>
        <taxon>Ascomycota</taxon>
        <taxon>Pezizomycotina</taxon>
        <taxon>Sordariomycetes</taxon>
        <taxon>Hypocreomycetidae</taxon>
        <taxon>Hypocreales</taxon>
        <taxon>Nectriaceae</taxon>
        <taxon>Fusarium</taxon>
        <taxon>Fusarium fujikuroi species complex</taxon>
    </lineage>
</organism>
<protein>
    <recommendedName>
        <fullName evidence="3">Non-haem dioxygenase N-terminal domain-containing protein</fullName>
    </recommendedName>
</protein>